<feature type="domain" description="CN hydrolase" evidence="1">
    <location>
        <begin position="73"/>
        <end position="138"/>
    </location>
</feature>
<dbReference type="EC" id="3.5.1.6" evidence="2"/>
<evidence type="ECO:0000259" key="1">
    <source>
        <dbReference type="PROSITE" id="PS50263"/>
    </source>
</evidence>
<comment type="caution">
    <text evidence="2">The sequence shown here is derived from an EMBL/GenBank/DDBJ whole genome shotgun (WGS) entry which is preliminary data.</text>
</comment>
<evidence type="ECO:0000313" key="2">
    <source>
        <dbReference type="EMBL" id="KAL1564606.1"/>
    </source>
</evidence>
<protein>
    <submittedName>
        <fullName evidence="2">Beta-ureidopropionase</fullName>
        <ecNumber evidence="2">3.5.1.6</ecNumber>
    </submittedName>
</protein>
<dbReference type="InterPro" id="IPR003010">
    <property type="entry name" value="C-N_Hydrolase"/>
</dbReference>
<reference evidence="2 3" key="1">
    <citation type="submission" date="2024-06" db="EMBL/GenBank/DDBJ databases">
        <title>A chromosome level genome sequence of Diviner's sage (Salvia divinorum).</title>
        <authorList>
            <person name="Ford S.A."/>
            <person name="Ro D.-K."/>
            <person name="Ness R.W."/>
            <person name="Phillips M.A."/>
        </authorList>
    </citation>
    <scope>NUCLEOTIDE SEQUENCE [LARGE SCALE GENOMIC DNA]</scope>
    <source>
        <strain evidence="2">SAF-2024a</strain>
        <tissue evidence="2">Leaf</tissue>
    </source>
</reference>
<dbReference type="Gene3D" id="3.60.110.10">
    <property type="entry name" value="Carbon-nitrogen hydrolase"/>
    <property type="match status" value="1"/>
</dbReference>
<keyword evidence="3" id="KW-1185">Reference proteome</keyword>
<evidence type="ECO:0000313" key="3">
    <source>
        <dbReference type="Proteomes" id="UP001567538"/>
    </source>
</evidence>
<proteinExistence type="predicted"/>
<keyword evidence="2" id="KW-0378">Hydrolase</keyword>
<dbReference type="GO" id="GO:0003837">
    <property type="term" value="F:beta-ureidopropionase activity"/>
    <property type="evidence" value="ECO:0007669"/>
    <property type="project" value="UniProtKB-EC"/>
</dbReference>
<accession>A0ABD1I7D7</accession>
<dbReference type="PROSITE" id="PS50263">
    <property type="entry name" value="CN_HYDROLASE"/>
    <property type="match status" value="1"/>
</dbReference>
<dbReference type="Proteomes" id="UP001567538">
    <property type="component" value="Unassembled WGS sequence"/>
</dbReference>
<dbReference type="EMBL" id="JBEAFC010000003">
    <property type="protein sequence ID" value="KAL1564606.1"/>
    <property type="molecule type" value="Genomic_DNA"/>
</dbReference>
<organism evidence="2 3">
    <name type="scientific">Salvia divinorum</name>
    <name type="common">Maria pastora</name>
    <name type="synonym">Diviner's sage</name>
    <dbReference type="NCBI Taxonomy" id="28513"/>
    <lineage>
        <taxon>Eukaryota</taxon>
        <taxon>Viridiplantae</taxon>
        <taxon>Streptophyta</taxon>
        <taxon>Embryophyta</taxon>
        <taxon>Tracheophyta</taxon>
        <taxon>Spermatophyta</taxon>
        <taxon>Magnoliopsida</taxon>
        <taxon>eudicotyledons</taxon>
        <taxon>Gunneridae</taxon>
        <taxon>Pentapetalae</taxon>
        <taxon>asterids</taxon>
        <taxon>lamiids</taxon>
        <taxon>Lamiales</taxon>
        <taxon>Lamiaceae</taxon>
        <taxon>Nepetoideae</taxon>
        <taxon>Mentheae</taxon>
        <taxon>Salviinae</taxon>
        <taxon>Salvia</taxon>
        <taxon>Salvia subgen. Calosphace</taxon>
    </lineage>
</organism>
<sequence>MAAENSKTDLAEDGSVAGFDSLHCLLQSFLPPHLFQEASRLLIRLNCGKMLHSVALPEPAKSLSLNHAFDLQNSIAFPTTKPFLGQKRGIFQKLTPIIKASVASGVNILCLQEAWTMPFAFCTREFAEPIDGESTKFL</sequence>
<name>A0ABD1I7D7_SALDI</name>
<dbReference type="InterPro" id="IPR036526">
    <property type="entry name" value="C-N_Hydrolase_sf"/>
</dbReference>
<dbReference type="SUPFAM" id="SSF56317">
    <property type="entry name" value="Carbon-nitrogen hydrolase"/>
    <property type="match status" value="1"/>
</dbReference>
<gene>
    <name evidence="2" type="ORF">AAHA92_06926</name>
</gene>
<dbReference type="AlphaFoldDB" id="A0ABD1I7D7"/>